<evidence type="ECO:0000259" key="4">
    <source>
        <dbReference type="Pfam" id="PF03816"/>
    </source>
</evidence>
<evidence type="ECO:0000313" key="5">
    <source>
        <dbReference type="EMBL" id="MBB5872613.1"/>
    </source>
</evidence>
<keyword evidence="3" id="KW-0812">Transmembrane</keyword>
<dbReference type="AlphaFoldDB" id="A0A841C0D5"/>
<keyword evidence="3" id="KW-0472">Membrane</keyword>
<dbReference type="RefSeq" id="WP_246467515.1">
    <property type="nucleotide sequence ID" value="NZ_JACHMN010000003.1"/>
</dbReference>
<feature type="transmembrane region" description="Helical" evidence="3">
    <location>
        <begin position="42"/>
        <end position="65"/>
    </location>
</feature>
<feature type="domain" description="Cell envelope-related transcriptional attenuator" evidence="4">
    <location>
        <begin position="121"/>
        <end position="302"/>
    </location>
</feature>
<evidence type="ECO:0000313" key="6">
    <source>
        <dbReference type="Proteomes" id="UP000587527"/>
    </source>
</evidence>
<evidence type="ECO:0000256" key="1">
    <source>
        <dbReference type="ARBA" id="ARBA00006068"/>
    </source>
</evidence>
<dbReference type="EMBL" id="JACHMN010000003">
    <property type="protein sequence ID" value="MBB5872613.1"/>
    <property type="molecule type" value="Genomic_DNA"/>
</dbReference>
<dbReference type="PANTHER" id="PTHR33392">
    <property type="entry name" value="POLYISOPRENYL-TEICHOIC ACID--PEPTIDOGLYCAN TEICHOIC ACID TRANSFERASE TAGU"/>
    <property type="match status" value="1"/>
</dbReference>
<proteinExistence type="inferred from homology"/>
<comment type="caution">
    <text evidence="5">The sequence shown here is derived from an EMBL/GenBank/DDBJ whole genome shotgun (WGS) entry which is preliminary data.</text>
</comment>
<comment type="similarity">
    <text evidence="1">Belongs to the LytR/CpsA/Psr (LCP) family.</text>
</comment>
<dbReference type="PANTHER" id="PTHR33392:SF6">
    <property type="entry name" value="POLYISOPRENYL-TEICHOIC ACID--PEPTIDOGLYCAN TEICHOIC ACID TRANSFERASE TAGU"/>
    <property type="match status" value="1"/>
</dbReference>
<accession>A0A841C0D5</accession>
<evidence type="ECO:0000256" key="2">
    <source>
        <dbReference type="SAM" id="MobiDB-lite"/>
    </source>
</evidence>
<keyword evidence="6" id="KW-1185">Reference proteome</keyword>
<dbReference type="Proteomes" id="UP000587527">
    <property type="component" value="Unassembled WGS sequence"/>
</dbReference>
<dbReference type="InterPro" id="IPR050922">
    <property type="entry name" value="LytR/CpsA/Psr_CW_biosynth"/>
</dbReference>
<evidence type="ECO:0000256" key="3">
    <source>
        <dbReference type="SAM" id="Phobius"/>
    </source>
</evidence>
<dbReference type="Pfam" id="PF03816">
    <property type="entry name" value="LytR_cpsA_psr"/>
    <property type="match status" value="1"/>
</dbReference>
<feature type="region of interest" description="Disordered" evidence="2">
    <location>
        <begin position="1"/>
        <end position="36"/>
    </location>
</feature>
<name>A0A841C0D5_9ACTN</name>
<dbReference type="InterPro" id="IPR004474">
    <property type="entry name" value="LytR_CpsA_psr"/>
</dbReference>
<reference evidence="5 6" key="1">
    <citation type="submission" date="2020-08" db="EMBL/GenBank/DDBJ databases">
        <title>Sequencing the genomes of 1000 actinobacteria strains.</title>
        <authorList>
            <person name="Klenk H.-P."/>
        </authorList>
    </citation>
    <scope>NUCLEOTIDE SEQUENCE [LARGE SCALE GENOMIC DNA]</scope>
    <source>
        <strain evidence="5 6">DSM 45362</strain>
    </source>
</reference>
<organism evidence="5 6">
    <name type="scientific">Allocatelliglobosispora scoriae</name>
    <dbReference type="NCBI Taxonomy" id="643052"/>
    <lineage>
        <taxon>Bacteria</taxon>
        <taxon>Bacillati</taxon>
        <taxon>Actinomycetota</taxon>
        <taxon>Actinomycetes</taxon>
        <taxon>Micromonosporales</taxon>
        <taxon>Micromonosporaceae</taxon>
        <taxon>Allocatelliglobosispora</taxon>
    </lineage>
</organism>
<protein>
    <submittedName>
        <fullName evidence="5">LCP family protein required for cell wall assembly</fullName>
    </submittedName>
</protein>
<dbReference type="NCBIfam" id="TIGR00350">
    <property type="entry name" value="lytR_cpsA_psr"/>
    <property type="match status" value="1"/>
</dbReference>
<sequence length="402" mass="43226">MPTATSRRPADGREAGRRSTHELRPEGAKGKKKRKSKVRSPLWAKLLTIFGAITLVAGFGGVVMAKSYIGQLTDSIETGQVLDADSLKNDAPDAASALKGPIDLLLLGLDTREGWAPNTSRADTIIVLHIPASHDQAYLMSIPRDAYMDIPSYTKAGWHGGKDKANAAFFLGSQKNQGWKGGAALTASMVNKATGLKFNGVVVIDFNGFKRIIDALGTVYMCVDHETVSDHYIVENGKPVYAKGKPTGVFYKNSYKHKVGCRDMPGWEALDFSRQRKGGANGDYDRQRHQQQLIKAMAKKASSAGIISNPAKVGALISAAGSALKMDTGNVAVDDFIFALKSIAGADLLMLKSNGGTYNSADVNGMSAEMLSGNTLEMFEAAKNDQLGQFILAHPEFLNREK</sequence>
<gene>
    <name evidence="5" type="ORF">F4553_006047</name>
</gene>
<keyword evidence="3" id="KW-1133">Transmembrane helix</keyword>
<feature type="compositionally biased region" description="Basic and acidic residues" evidence="2">
    <location>
        <begin position="8"/>
        <end position="29"/>
    </location>
</feature>
<dbReference type="Gene3D" id="3.40.630.190">
    <property type="entry name" value="LCP protein"/>
    <property type="match status" value="1"/>
</dbReference>